<dbReference type="Proteomes" id="UP001194580">
    <property type="component" value="Unassembled WGS sequence"/>
</dbReference>
<comment type="caution">
    <text evidence="2">The sequence shown here is derived from an EMBL/GenBank/DDBJ whole genome shotgun (WGS) entry which is preliminary data.</text>
</comment>
<feature type="non-terminal residue" evidence="2">
    <location>
        <position position="150"/>
    </location>
</feature>
<evidence type="ECO:0000313" key="2">
    <source>
        <dbReference type="EMBL" id="KAG0250834.1"/>
    </source>
</evidence>
<keyword evidence="3" id="KW-1185">Reference proteome</keyword>
<name>A0AAD4GZJ7_9FUNG</name>
<feature type="compositionally biased region" description="Acidic residues" evidence="1">
    <location>
        <begin position="8"/>
        <end position="21"/>
    </location>
</feature>
<proteinExistence type="predicted"/>
<organism evidence="2 3">
    <name type="scientific">Linnemannia exigua</name>
    <dbReference type="NCBI Taxonomy" id="604196"/>
    <lineage>
        <taxon>Eukaryota</taxon>
        <taxon>Fungi</taxon>
        <taxon>Fungi incertae sedis</taxon>
        <taxon>Mucoromycota</taxon>
        <taxon>Mortierellomycotina</taxon>
        <taxon>Mortierellomycetes</taxon>
        <taxon>Mortierellales</taxon>
        <taxon>Mortierellaceae</taxon>
        <taxon>Linnemannia</taxon>
    </lineage>
</organism>
<reference evidence="2" key="1">
    <citation type="journal article" date="2020" name="Fungal Divers.">
        <title>Resolving the Mortierellaceae phylogeny through synthesis of multi-gene phylogenetics and phylogenomics.</title>
        <authorList>
            <person name="Vandepol N."/>
            <person name="Liber J."/>
            <person name="Desiro A."/>
            <person name="Na H."/>
            <person name="Kennedy M."/>
            <person name="Barry K."/>
            <person name="Grigoriev I.V."/>
            <person name="Miller A.N."/>
            <person name="O'Donnell K."/>
            <person name="Stajich J.E."/>
            <person name="Bonito G."/>
        </authorList>
    </citation>
    <scope>NUCLEOTIDE SEQUENCE</scope>
    <source>
        <strain evidence="2">NRRL 28262</strain>
    </source>
</reference>
<evidence type="ECO:0000313" key="3">
    <source>
        <dbReference type="Proteomes" id="UP001194580"/>
    </source>
</evidence>
<evidence type="ECO:0000256" key="1">
    <source>
        <dbReference type="SAM" id="MobiDB-lite"/>
    </source>
</evidence>
<sequence>METLEVINDSDDSECETEEEAGSAVGHKHPRDLWGEQEEASSRPHRSTLFYDPKNPFLEPRKPASRHKSTLIEAELDDDVQDSGASASSNKHIKDAIKDADCYDSSSGATSTGSGGISTSSGRTAQKPELPDPTANLEHFKALNHDVEWI</sequence>
<gene>
    <name evidence="2" type="ORF">BGZ95_007070</name>
</gene>
<dbReference type="AlphaFoldDB" id="A0AAD4GZJ7"/>
<accession>A0AAD4GZJ7</accession>
<feature type="region of interest" description="Disordered" evidence="1">
    <location>
        <begin position="1"/>
        <end position="139"/>
    </location>
</feature>
<feature type="compositionally biased region" description="Low complexity" evidence="1">
    <location>
        <begin position="105"/>
        <end position="122"/>
    </location>
</feature>
<feature type="compositionally biased region" description="Basic and acidic residues" evidence="1">
    <location>
        <begin position="92"/>
        <end position="101"/>
    </location>
</feature>
<protein>
    <submittedName>
        <fullName evidence="2">Uncharacterized protein</fullName>
    </submittedName>
</protein>
<dbReference type="EMBL" id="JAAAIL010003392">
    <property type="protein sequence ID" value="KAG0250834.1"/>
    <property type="molecule type" value="Genomic_DNA"/>
</dbReference>